<dbReference type="OrthoDB" id="264270at2"/>
<proteinExistence type="predicted"/>
<dbReference type="AlphaFoldDB" id="A0A517U296"/>
<feature type="chain" id="PRO_5022215799" evidence="1">
    <location>
        <begin position="30"/>
        <end position="462"/>
    </location>
</feature>
<evidence type="ECO:0000313" key="4">
    <source>
        <dbReference type="Proteomes" id="UP000317909"/>
    </source>
</evidence>
<dbReference type="Pfam" id="PF04734">
    <property type="entry name" value="Ceramidase_alk"/>
    <property type="match status" value="1"/>
</dbReference>
<accession>A0A517U296</accession>
<name>A0A517U296_9BACT</name>
<protein>
    <submittedName>
        <fullName evidence="3">Neutral/alkaline non-lysosomal ceramidase</fullName>
    </submittedName>
</protein>
<organism evidence="3 4">
    <name type="scientific">Lacipirellula limnantheis</name>
    <dbReference type="NCBI Taxonomy" id="2528024"/>
    <lineage>
        <taxon>Bacteria</taxon>
        <taxon>Pseudomonadati</taxon>
        <taxon>Planctomycetota</taxon>
        <taxon>Planctomycetia</taxon>
        <taxon>Pirellulales</taxon>
        <taxon>Lacipirellulaceae</taxon>
        <taxon>Lacipirellula</taxon>
    </lineage>
</organism>
<evidence type="ECO:0000256" key="1">
    <source>
        <dbReference type="SAM" id="SignalP"/>
    </source>
</evidence>
<gene>
    <name evidence="3" type="ORF">I41_39510</name>
</gene>
<evidence type="ECO:0000259" key="2">
    <source>
        <dbReference type="Pfam" id="PF04734"/>
    </source>
</evidence>
<sequence length="462" mass="49492" precursor="true">MRFVIPSVILCQVPLLVALLGAVSVTARGADAIYEVGAAKVDITPGYPIRLNGYGGRRDESEGIRQRIWAKAMAIGSGQQQPVVLMTLDSLGVRESMVDEVARRLFEKTGVDRAHLVVAFSHSHTTPKLTNVCDTIFSSPILPQHQAHIDQYTAEVTDALEQVALEALADRQPSTLSWAVGKVNFAKNRRTAGGPVDHDLPMLVAKSADDGHVRAVYVTYACHCVALSDNRISGDWAGYAQEAIERTHPGAIALTSIGCGSDSNPASGVTGDNSAAAAHQGAQISDEVDRLLAGALKPVSGPIVATLTHIDIPLNPVPSKEELEKLAATGGPAGYNASFQLAKLDRGEELQAKLDYPIQTFAFGDSLAMVYLAGEVCVDYSLRLKEELDRVRIWLHGYSNDFCAYIPSERLLKEGGYGGGAEVVYFALPNTIAAGVEEKIVDQVHAQLPPQFAEKPSETGER</sequence>
<dbReference type="InterPro" id="IPR031329">
    <property type="entry name" value="NEUT/ALK_ceramidase_N"/>
</dbReference>
<keyword evidence="4" id="KW-1185">Reference proteome</keyword>
<feature type="signal peptide" evidence="1">
    <location>
        <begin position="1"/>
        <end position="29"/>
    </location>
</feature>
<keyword evidence="1" id="KW-0732">Signal</keyword>
<dbReference type="RefSeq" id="WP_145434486.1">
    <property type="nucleotide sequence ID" value="NZ_CP036339.1"/>
</dbReference>
<feature type="domain" description="Neutral/alkaline non-lysosomal ceramidase N-terminal" evidence="2">
    <location>
        <begin position="34"/>
        <end position="248"/>
    </location>
</feature>
<evidence type="ECO:0000313" key="3">
    <source>
        <dbReference type="EMBL" id="QDT74751.1"/>
    </source>
</evidence>
<dbReference type="KEGG" id="llh:I41_39510"/>
<dbReference type="EMBL" id="CP036339">
    <property type="protein sequence ID" value="QDT74751.1"/>
    <property type="molecule type" value="Genomic_DNA"/>
</dbReference>
<dbReference type="Proteomes" id="UP000317909">
    <property type="component" value="Chromosome"/>
</dbReference>
<reference evidence="3 4" key="1">
    <citation type="submission" date="2019-02" db="EMBL/GenBank/DDBJ databases">
        <title>Deep-cultivation of Planctomycetes and their phenomic and genomic characterization uncovers novel biology.</title>
        <authorList>
            <person name="Wiegand S."/>
            <person name="Jogler M."/>
            <person name="Boedeker C."/>
            <person name="Pinto D."/>
            <person name="Vollmers J."/>
            <person name="Rivas-Marin E."/>
            <person name="Kohn T."/>
            <person name="Peeters S.H."/>
            <person name="Heuer A."/>
            <person name="Rast P."/>
            <person name="Oberbeckmann S."/>
            <person name="Bunk B."/>
            <person name="Jeske O."/>
            <person name="Meyerdierks A."/>
            <person name="Storesund J.E."/>
            <person name="Kallscheuer N."/>
            <person name="Luecker S."/>
            <person name="Lage O.M."/>
            <person name="Pohl T."/>
            <person name="Merkel B.J."/>
            <person name="Hornburger P."/>
            <person name="Mueller R.-W."/>
            <person name="Bruemmer F."/>
            <person name="Labrenz M."/>
            <person name="Spormann A.M."/>
            <person name="Op den Camp H."/>
            <person name="Overmann J."/>
            <person name="Amann R."/>
            <person name="Jetten M.S.M."/>
            <person name="Mascher T."/>
            <person name="Medema M.H."/>
            <person name="Devos D.P."/>
            <person name="Kaster A.-K."/>
            <person name="Ovreas L."/>
            <person name="Rohde M."/>
            <person name="Galperin M.Y."/>
            <person name="Jogler C."/>
        </authorList>
    </citation>
    <scope>NUCLEOTIDE SEQUENCE [LARGE SCALE GENOMIC DNA]</scope>
    <source>
        <strain evidence="3 4">I41</strain>
    </source>
</reference>